<dbReference type="EMBL" id="MRZV01000524">
    <property type="protein sequence ID" value="PIK48404.1"/>
    <property type="molecule type" value="Genomic_DNA"/>
</dbReference>
<comment type="caution">
    <text evidence="2">The sequence shown here is derived from an EMBL/GenBank/DDBJ whole genome shotgun (WGS) entry which is preliminary data.</text>
</comment>
<feature type="domain" description="Ribosomal protein mS38 C-terminal" evidence="1">
    <location>
        <begin position="161"/>
        <end position="195"/>
    </location>
</feature>
<dbReference type="SMART" id="SM01155">
    <property type="entry name" value="DUF1713"/>
    <property type="match status" value="1"/>
</dbReference>
<evidence type="ECO:0000313" key="3">
    <source>
        <dbReference type="Proteomes" id="UP000230750"/>
    </source>
</evidence>
<evidence type="ECO:0000259" key="1">
    <source>
        <dbReference type="SMART" id="SM01155"/>
    </source>
</evidence>
<organism evidence="2 3">
    <name type="scientific">Stichopus japonicus</name>
    <name type="common">Sea cucumber</name>
    <dbReference type="NCBI Taxonomy" id="307972"/>
    <lineage>
        <taxon>Eukaryota</taxon>
        <taxon>Metazoa</taxon>
        <taxon>Echinodermata</taxon>
        <taxon>Eleutherozoa</taxon>
        <taxon>Echinozoa</taxon>
        <taxon>Holothuroidea</taxon>
        <taxon>Aspidochirotacea</taxon>
        <taxon>Aspidochirotida</taxon>
        <taxon>Stichopodidae</taxon>
        <taxon>Apostichopus</taxon>
    </lineage>
</organism>
<gene>
    <name evidence="2" type="ORF">BSL78_14734</name>
</gene>
<dbReference type="Proteomes" id="UP000230750">
    <property type="component" value="Unassembled WGS sequence"/>
</dbReference>
<proteinExistence type="predicted"/>
<sequence length="208" mass="24041">MSFTLAVRLAQRNFTKSSLNVPLAAFGTHGGIPRVAVHPQKSRVSQFEPPYTLADIGCKDKVEINPKETRSPSDPQENSLLNGIFANLSLSPVELQLTKEYVLPSTVPFWQSERVILDSLPQAQIRECPTYIEREIMERPLGINEKRIDIPRSEQPIVEKQARKIMKIRRKKMKKHQYRKWKKRNKFKLRAMFAKRRKEEAEVMGGTS</sequence>
<evidence type="ECO:0000313" key="2">
    <source>
        <dbReference type="EMBL" id="PIK48404.1"/>
    </source>
</evidence>
<reference evidence="2 3" key="1">
    <citation type="journal article" date="2017" name="PLoS Biol.">
        <title>The sea cucumber genome provides insights into morphological evolution and visceral regeneration.</title>
        <authorList>
            <person name="Zhang X."/>
            <person name="Sun L."/>
            <person name="Yuan J."/>
            <person name="Sun Y."/>
            <person name="Gao Y."/>
            <person name="Zhang L."/>
            <person name="Li S."/>
            <person name="Dai H."/>
            <person name="Hamel J.F."/>
            <person name="Liu C."/>
            <person name="Yu Y."/>
            <person name="Liu S."/>
            <person name="Lin W."/>
            <person name="Guo K."/>
            <person name="Jin S."/>
            <person name="Xu P."/>
            <person name="Storey K.B."/>
            <person name="Huan P."/>
            <person name="Zhang T."/>
            <person name="Zhou Y."/>
            <person name="Zhang J."/>
            <person name="Lin C."/>
            <person name="Li X."/>
            <person name="Xing L."/>
            <person name="Huo D."/>
            <person name="Sun M."/>
            <person name="Wang L."/>
            <person name="Mercier A."/>
            <person name="Li F."/>
            <person name="Yang H."/>
            <person name="Xiang J."/>
        </authorList>
    </citation>
    <scope>NUCLEOTIDE SEQUENCE [LARGE SCALE GENOMIC DNA]</scope>
    <source>
        <strain evidence="2">Shaxun</strain>
        <tissue evidence="2">Muscle</tissue>
    </source>
</reference>
<protein>
    <recommendedName>
        <fullName evidence="1">Ribosomal protein mS38 C-terminal domain-containing protein</fullName>
    </recommendedName>
</protein>
<dbReference type="InterPro" id="IPR013177">
    <property type="entry name" value="Ribosomal_mS38_C"/>
</dbReference>
<accession>A0A2G8KK68</accession>
<keyword evidence="3" id="KW-1185">Reference proteome</keyword>
<name>A0A2G8KK68_STIJA</name>
<dbReference type="OrthoDB" id="10643966at2759"/>
<dbReference type="AlphaFoldDB" id="A0A2G8KK68"/>